<organism evidence="1 2">
    <name type="scientific">Ensete ventricosum</name>
    <name type="common">Abyssinian banana</name>
    <name type="synonym">Musa ensete</name>
    <dbReference type="NCBI Taxonomy" id="4639"/>
    <lineage>
        <taxon>Eukaryota</taxon>
        <taxon>Viridiplantae</taxon>
        <taxon>Streptophyta</taxon>
        <taxon>Embryophyta</taxon>
        <taxon>Tracheophyta</taxon>
        <taxon>Spermatophyta</taxon>
        <taxon>Magnoliopsida</taxon>
        <taxon>Liliopsida</taxon>
        <taxon>Zingiberales</taxon>
        <taxon>Musaceae</taxon>
        <taxon>Ensete</taxon>
    </lineage>
</organism>
<dbReference type="EMBL" id="AMZH03023681">
    <property type="protein sequence ID" value="RRT36389.1"/>
    <property type="molecule type" value="Genomic_DNA"/>
</dbReference>
<gene>
    <name evidence="1" type="ORF">B296_00049385</name>
</gene>
<dbReference type="AlphaFoldDB" id="A0A426XA85"/>
<name>A0A426XA85_ENSVE</name>
<proteinExistence type="predicted"/>
<protein>
    <submittedName>
        <fullName evidence="1">Uncharacterized protein</fullName>
    </submittedName>
</protein>
<accession>A0A426XA85</accession>
<reference evidence="1 2" key="1">
    <citation type="journal article" date="2014" name="Agronomy (Basel)">
        <title>A Draft Genome Sequence for Ensete ventricosum, the Drought-Tolerant Tree Against Hunger.</title>
        <authorList>
            <person name="Harrison J."/>
            <person name="Moore K.A."/>
            <person name="Paszkiewicz K."/>
            <person name="Jones T."/>
            <person name="Grant M."/>
            <person name="Ambacheew D."/>
            <person name="Muzemil S."/>
            <person name="Studholme D.J."/>
        </authorList>
    </citation>
    <scope>NUCLEOTIDE SEQUENCE [LARGE SCALE GENOMIC DNA]</scope>
</reference>
<evidence type="ECO:0000313" key="1">
    <source>
        <dbReference type="EMBL" id="RRT36389.1"/>
    </source>
</evidence>
<dbReference type="Proteomes" id="UP000287651">
    <property type="component" value="Unassembled WGS sequence"/>
</dbReference>
<comment type="caution">
    <text evidence="1">The sequence shown here is derived from an EMBL/GenBank/DDBJ whole genome shotgun (WGS) entry which is preliminary data.</text>
</comment>
<evidence type="ECO:0000313" key="2">
    <source>
        <dbReference type="Proteomes" id="UP000287651"/>
    </source>
</evidence>
<sequence length="113" mass="12807">MGKMVDLEEGLELVPKGITKLTNILEGRTEQSFTIGERVMLYTTCMVPLISKHHTQQPLDRSQVAPDLVQLFFGGLEPLERLVLLPFGFLELLFQLRSTLLDLSDRLRTPAKL</sequence>